<sequence>MNAISVISKWYNEAVVPRNKVQGLINDINVFNSNCMEVLKNKVLNTLEGNKSDLISIPEISDMFNVMNKPFINLESEYK</sequence>
<reference evidence="1 2" key="1">
    <citation type="submission" date="2023-01" db="EMBL/GenBank/DDBJ databases">
        <authorList>
            <person name="Whitehead M."/>
        </authorList>
    </citation>
    <scope>NUCLEOTIDE SEQUENCE [LARGE SCALE GENOMIC DNA]</scope>
</reference>
<keyword evidence="2" id="KW-1185">Reference proteome</keyword>
<organism evidence="1 2">
    <name type="scientific">Macrosiphum euphorbiae</name>
    <name type="common">potato aphid</name>
    <dbReference type="NCBI Taxonomy" id="13131"/>
    <lineage>
        <taxon>Eukaryota</taxon>
        <taxon>Metazoa</taxon>
        <taxon>Ecdysozoa</taxon>
        <taxon>Arthropoda</taxon>
        <taxon>Hexapoda</taxon>
        <taxon>Insecta</taxon>
        <taxon>Pterygota</taxon>
        <taxon>Neoptera</taxon>
        <taxon>Paraneoptera</taxon>
        <taxon>Hemiptera</taxon>
        <taxon>Sternorrhyncha</taxon>
        <taxon>Aphidomorpha</taxon>
        <taxon>Aphidoidea</taxon>
        <taxon>Aphididae</taxon>
        <taxon>Macrosiphini</taxon>
        <taxon>Macrosiphum</taxon>
    </lineage>
</organism>
<dbReference type="Proteomes" id="UP001160148">
    <property type="component" value="Unassembled WGS sequence"/>
</dbReference>
<dbReference type="AlphaFoldDB" id="A0AAV0WL60"/>
<name>A0AAV0WL60_9HEMI</name>
<dbReference type="EMBL" id="CARXXK010000002">
    <property type="protein sequence ID" value="CAI6356367.1"/>
    <property type="molecule type" value="Genomic_DNA"/>
</dbReference>
<protein>
    <submittedName>
        <fullName evidence="1">Uncharacterized protein</fullName>
    </submittedName>
</protein>
<evidence type="ECO:0000313" key="1">
    <source>
        <dbReference type="EMBL" id="CAI6356367.1"/>
    </source>
</evidence>
<comment type="caution">
    <text evidence="1">The sequence shown here is derived from an EMBL/GenBank/DDBJ whole genome shotgun (WGS) entry which is preliminary data.</text>
</comment>
<gene>
    <name evidence="1" type="ORF">MEUPH1_LOCUS12105</name>
</gene>
<evidence type="ECO:0000313" key="2">
    <source>
        <dbReference type="Proteomes" id="UP001160148"/>
    </source>
</evidence>
<accession>A0AAV0WL60</accession>
<proteinExistence type="predicted"/>